<dbReference type="EMBL" id="KV878125">
    <property type="protein sequence ID" value="OJI96443.1"/>
    <property type="molecule type" value="Genomic_DNA"/>
</dbReference>
<feature type="region of interest" description="Disordered" evidence="1">
    <location>
        <begin position="145"/>
        <end position="174"/>
    </location>
</feature>
<feature type="compositionally biased region" description="Polar residues" evidence="1">
    <location>
        <begin position="152"/>
        <end position="161"/>
    </location>
</feature>
<dbReference type="GO" id="GO:0046983">
    <property type="term" value="F:protein dimerization activity"/>
    <property type="evidence" value="ECO:0007669"/>
    <property type="project" value="InterPro"/>
</dbReference>
<dbReference type="AlphaFoldDB" id="A0A1L9P4U9"/>
<dbReference type="VEuPathDB" id="FungiDB:ASPVEDRAFT_35842"/>
<dbReference type="SUPFAM" id="SSF47459">
    <property type="entry name" value="HLH, helix-loop-helix DNA-binding domain"/>
    <property type="match status" value="1"/>
</dbReference>
<evidence type="ECO:0000256" key="1">
    <source>
        <dbReference type="SAM" id="MobiDB-lite"/>
    </source>
</evidence>
<keyword evidence="4" id="KW-1185">Reference proteome</keyword>
<organism evidence="3 4">
    <name type="scientific">Aspergillus versicolor CBS 583.65</name>
    <dbReference type="NCBI Taxonomy" id="1036611"/>
    <lineage>
        <taxon>Eukaryota</taxon>
        <taxon>Fungi</taxon>
        <taxon>Dikarya</taxon>
        <taxon>Ascomycota</taxon>
        <taxon>Pezizomycotina</taxon>
        <taxon>Eurotiomycetes</taxon>
        <taxon>Eurotiomycetidae</taxon>
        <taxon>Eurotiales</taxon>
        <taxon>Aspergillaceae</taxon>
        <taxon>Aspergillus</taxon>
        <taxon>Aspergillus subgen. Nidulantes</taxon>
    </lineage>
</organism>
<dbReference type="OrthoDB" id="2133190at2759"/>
<dbReference type="PROSITE" id="PS50888">
    <property type="entry name" value="BHLH"/>
    <property type="match status" value="1"/>
</dbReference>
<dbReference type="Proteomes" id="UP000184073">
    <property type="component" value="Unassembled WGS sequence"/>
</dbReference>
<sequence>MQPNFMPNGALSNWALPRNTLPDGAPPHGDISNSATPGMMGQQIDCFGVAQDLTGAPLLNSPNNPQQASMEFSSEGFDSSDYSRSNSFDMAMADGNISGMAPPCGPMQAPPIQFAFQHAPPAPYPVAPRPGHGLVARNHRNNRNRYAPAQYGGQTSSSSPELDSAAELGRPLTEEEQRRVWRRASHNVVEKRYRKKLNARYDALEAAIKESQCSFPVAGGCCPGSAGKAHAEMAPTKLEKEEDTLPLAETKPRRAQSSPSKAEVIVGAIERLHQLVDEVHMLKMKLAMPEASHVAGSQQTLDELDGVHADENTNVQDTGKDVKMEV</sequence>
<dbReference type="InterPro" id="IPR036638">
    <property type="entry name" value="HLH_DNA-bd_sf"/>
</dbReference>
<proteinExistence type="predicted"/>
<gene>
    <name evidence="3" type="ORF">ASPVEDRAFT_35842</name>
</gene>
<reference evidence="4" key="1">
    <citation type="journal article" date="2017" name="Genome Biol.">
        <title>Comparative genomics reveals high biological diversity and specific adaptations in the industrially and medically important fungal genus Aspergillus.</title>
        <authorList>
            <person name="de Vries R.P."/>
            <person name="Riley R."/>
            <person name="Wiebenga A."/>
            <person name="Aguilar-Osorio G."/>
            <person name="Amillis S."/>
            <person name="Uchima C.A."/>
            <person name="Anderluh G."/>
            <person name="Asadollahi M."/>
            <person name="Askin M."/>
            <person name="Barry K."/>
            <person name="Battaglia E."/>
            <person name="Bayram O."/>
            <person name="Benocci T."/>
            <person name="Braus-Stromeyer S.A."/>
            <person name="Caldana C."/>
            <person name="Canovas D."/>
            <person name="Cerqueira G.C."/>
            <person name="Chen F."/>
            <person name="Chen W."/>
            <person name="Choi C."/>
            <person name="Clum A."/>
            <person name="Dos Santos R.A."/>
            <person name="Damasio A.R."/>
            <person name="Diallinas G."/>
            <person name="Emri T."/>
            <person name="Fekete E."/>
            <person name="Flipphi M."/>
            <person name="Freyberg S."/>
            <person name="Gallo A."/>
            <person name="Gournas C."/>
            <person name="Habgood R."/>
            <person name="Hainaut M."/>
            <person name="Harispe M.L."/>
            <person name="Henrissat B."/>
            <person name="Hilden K.S."/>
            <person name="Hope R."/>
            <person name="Hossain A."/>
            <person name="Karabika E."/>
            <person name="Karaffa L."/>
            <person name="Karanyi Z."/>
            <person name="Krasevec N."/>
            <person name="Kuo A."/>
            <person name="Kusch H."/>
            <person name="LaButti K."/>
            <person name="Lagendijk E.L."/>
            <person name="Lapidus A."/>
            <person name="Levasseur A."/>
            <person name="Lindquist E."/>
            <person name="Lipzen A."/>
            <person name="Logrieco A.F."/>
            <person name="MacCabe A."/>
            <person name="Maekelae M.R."/>
            <person name="Malavazi I."/>
            <person name="Melin P."/>
            <person name="Meyer V."/>
            <person name="Mielnichuk N."/>
            <person name="Miskei M."/>
            <person name="Molnar A.P."/>
            <person name="Mule G."/>
            <person name="Ngan C.Y."/>
            <person name="Orejas M."/>
            <person name="Orosz E."/>
            <person name="Ouedraogo J.P."/>
            <person name="Overkamp K.M."/>
            <person name="Park H.-S."/>
            <person name="Perrone G."/>
            <person name="Piumi F."/>
            <person name="Punt P.J."/>
            <person name="Ram A.F."/>
            <person name="Ramon A."/>
            <person name="Rauscher S."/>
            <person name="Record E."/>
            <person name="Riano-Pachon D.M."/>
            <person name="Robert V."/>
            <person name="Roehrig J."/>
            <person name="Ruller R."/>
            <person name="Salamov A."/>
            <person name="Salih N.S."/>
            <person name="Samson R.A."/>
            <person name="Sandor E."/>
            <person name="Sanguinetti M."/>
            <person name="Schuetze T."/>
            <person name="Sepcic K."/>
            <person name="Shelest E."/>
            <person name="Sherlock G."/>
            <person name="Sophianopoulou V."/>
            <person name="Squina F.M."/>
            <person name="Sun H."/>
            <person name="Susca A."/>
            <person name="Todd R.B."/>
            <person name="Tsang A."/>
            <person name="Unkles S.E."/>
            <person name="van de Wiele N."/>
            <person name="van Rossen-Uffink D."/>
            <person name="Oliveira J.V."/>
            <person name="Vesth T.C."/>
            <person name="Visser J."/>
            <person name="Yu J.-H."/>
            <person name="Zhou M."/>
            <person name="Andersen M.R."/>
            <person name="Archer D.B."/>
            <person name="Baker S.E."/>
            <person name="Benoit I."/>
            <person name="Brakhage A.A."/>
            <person name="Braus G.H."/>
            <person name="Fischer R."/>
            <person name="Frisvad J.C."/>
            <person name="Goldman G.H."/>
            <person name="Houbraken J."/>
            <person name="Oakley B."/>
            <person name="Pocsi I."/>
            <person name="Scazzocchio C."/>
            <person name="Seiboth B."/>
            <person name="vanKuyk P.A."/>
            <person name="Wortman J."/>
            <person name="Dyer P.S."/>
            <person name="Grigoriev I.V."/>
        </authorList>
    </citation>
    <scope>NUCLEOTIDE SEQUENCE [LARGE SCALE GENOMIC DNA]</scope>
    <source>
        <strain evidence="4">CBS 583.65</strain>
    </source>
</reference>
<dbReference type="RefSeq" id="XP_040662206.1">
    <property type="nucleotide sequence ID" value="XM_040811086.1"/>
</dbReference>
<feature type="region of interest" description="Disordered" evidence="1">
    <location>
        <begin position="304"/>
        <end position="326"/>
    </location>
</feature>
<dbReference type="Gene3D" id="4.10.280.10">
    <property type="entry name" value="Helix-loop-helix DNA-binding domain"/>
    <property type="match status" value="1"/>
</dbReference>
<dbReference type="Pfam" id="PF00010">
    <property type="entry name" value="HLH"/>
    <property type="match status" value="1"/>
</dbReference>
<name>A0A1L9P4U9_ASPVE</name>
<feature type="domain" description="BHLH" evidence="2">
    <location>
        <begin position="181"/>
        <end position="275"/>
    </location>
</feature>
<dbReference type="GeneID" id="63726597"/>
<evidence type="ECO:0000313" key="3">
    <source>
        <dbReference type="EMBL" id="OJI96443.1"/>
    </source>
</evidence>
<protein>
    <recommendedName>
        <fullName evidence="2">BHLH domain-containing protein</fullName>
    </recommendedName>
</protein>
<accession>A0A1L9P4U9</accession>
<evidence type="ECO:0000259" key="2">
    <source>
        <dbReference type="PROSITE" id="PS50888"/>
    </source>
</evidence>
<dbReference type="InterPro" id="IPR011598">
    <property type="entry name" value="bHLH_dom"/>
</dbReference>
<evidence type="ECO:0000313" key="4">
    <source>
        <dbReference type="Proteomes" id="UP000184073"/>
    </source>
</evidence>